<dbReference type="Gene3D" id="3.20.20.140">
    <property type="entry name" value="Metal-dependent hydrolases"/>
    <property type="match status" value="1"/>
</dbReference>
<dbReference type="InterPro" id="IPR032466">
    <property type="entry name" value="Metal_Hydrolase"/>
</dbReference>
<evidence type="ECO:0000313" key="1">
    <source>
        <dbReference type="EMBL" id="KAE9979183.1"/>
    </source>
</evidence>
<gene>
    <name evidence="1" type="ORF">EG327_007141</name>
</gene>
<comment type="caution">
    <text evidence="1">The sequence shown here is derived from an EMBL/GenBank/DDBJ whole genome shotgun (WGS) entry which is preliminary data.</text>
</comment>
<reference evidence="1 2" key="1">
    <citation type="submission" date="2019-07" db="EMBL/GenBank/DDBJ databases">
        <title>Venturia inaequalis Genome Resource.</title>
        <authorList>
            <person name="Lichtner F.J."/>
        </authorList>
    </citation>
    <scope>NUCLEOTIDE SEQUENCE [LARGE SCALE GENOMIC DNA]</scope>
    <source>
        <strain evidence="1 2">DMI_063113</strain>
    </source>
</reference>
<evidence type="ECO:0000313" key="2">
    <source>
        <dbReference type="Proteomes" id="UP000490939"/>
    </source>
</evidence>
<proteinExistence type="predicted"/>
<dbReference type="Proteomes" id="UP000490939">
    <property type="component" value="Unassembled WGS sequence"/>
</dbReference>
<dbReference type="SUPFAM" id="SSF51556">
    <property type="entry name" value="Metallo-dependent hydrolases"/>
    <property type="match status" value="1"/>
</dbReference>
<sequence>MAAKPRVISIGHGFEPSDEALKAEGIPRDRTLEAALAWQKALDMGIKMVARGNIGAVPHGDNARELELMIEAGVPLLDVLQAATLHVWEPCGGDLCGRRFGC</sequence>
<protein>
    <submittedName>
        <fullName evidence="1">Uncharacterized protein</fullName>
    </submittedName>
</protein>
<name>A0A8H3V0X8_VENIN</name>
<dbReference type="EMBL" id="WNWR01000421">
    <property type="protein sequence ID" value="KAE9979183.1"/>
    <property type="molecule type" value="Genomic_DNA"/>
</dbReference>
<organism evidence="1 2">
    <name type="scientific">Venturia inaequalis</name>
    <name type="common">Apple scab fungus</name>
    <dbReference type="NCBI Taxonomy" id="5025"/>
    <lineage>
        <taxon>Eukaryota</taxon>
        <taxon>Fungi</taxon>
        <taxon>Dikarya</taxon>
        <taxon>Ascomycota</taxon>
        <taxon>Pezizomycotina</taxon>
        <taxon>Dothideomycetes</taxon>
        <taxon>Pleosporomycetidae</taxon>
        <taxon>Venturiales</taxon>
        <taxon>Venturiaceae</taxon>
        <taxon>Venturia</taxon>
    </lineage>
</organism>
<keyword evidence="2" id="KW-1185">Reference proteome</keyword>
<dbReference type="AlphaFoldDB" id="A0A8H3V0X8"/>
<accession>A0A8H3V0X8</accession>